<name>A0A9X3ADF5_9GAMM</name>
<evidence type="ECO:0008006" key="4">
    <source>
        <dbReference type="Google" id="ProtNLM"/>
    </source>
</evidence>
<keyword evidence="3" id="KW-1185">Reference proteome</keyword>
<protein>
    <recommendedName>
        <fullName evidence="4">Conjugal transfer protein TraN</fullName>
    </recommendedName>
</protein>
<reference evidence="2" key="2">
    <citation type="submission" date="2022-08" db="EMBL/GenBank/DDBJ databases">
        <authorList>
            <person name="Dong C."/>
        </authorList>
    </citation>
    <scope>NUCLEOTIDE SEQUENCE</scope>
    <source>
        <strain evidence="2">59MF3M-4</strain>
    </source>
</reference>
<comment type="caution">
    <text evidence="2">The sequence shown here is derived from an EMBL/GenBank/DDBJ whole genome shotgun (WGS) entry which is preliminary data.</text>
</comment>
<organism evidence="2 3">
    <name type="scientific">Thalassolituus pacificus</name>
    <dbReference type="NCBI Taxonomy" id="2975440"/>
    <lineage>
        <taxon>Bacteria</taxon>
        <taxon>Pseudomonadati</taxon>
        <taxon>Pseudomonadota</taxon>
        <taxon>Gammaproteobacteria</taxon>
        <taxon>Oceanospirillales</taxon>
        <taxon>Oceanospirillaceae</taxon>
        <taxon>Thalassolituus</taxon>
    </lineage>
</organism>
<evidence type="ECO:0000313" key="2">
    <source>
        <dbReference type="EMBL" id="MCT7357572.1"/>
    </source>
</evidence>
<dbReference type="RefSeq" id="WP_260974505.1">
    <property type="nucleotide sequence ID" value="NZ_JAOANI010000002.1"/>
</dbReference>
<proteinExistence type="predicted"/>
<evidence type="ECO:0000256" key="1">
    <source>
        <dbReference type="SAM" id="SignalP"/>
    </source>
</evidence>
<dbReference type="AlphaFoldDB" id="A0A9X3ADF5"/>
<feature type="chain" id="PRO_5040821988" description="Conjugal transfer protein TraN" evidence="1">
    <location>
        <begin position="21"/>
        <end position="515"/>
    </location>
</feature>
<dbReference type="EMBL" id="JAOANI010000002">
    <property type="protein sequence ID" value="MCT7357572.1"/>
    <property type="molecule type" value="Genomic_DNA"/>
</dbReference>
<feature type="signal peptide" evidence="1">
    <location>
        <begin position="1"/>
        <end position="20"/>
    </location>
</feature>
<accession>A0A9X3ADF5</accession>
<sequence length="515" mass="54692">MKWIRCLLAPLFLAAMTVQAATETMTLAADADAGVQFPINIQTVTGQGSDGDTFLSVTADVFGAVESAINTTVADVQASFFEWSYNRGVGTIPNTCPAGYDANAGLCAEQCPAGFDSVAGVCWEQCPQGWSDGGALCTKWGWLPETRAKQSWVQPRIAMQCASGSVNEAGLCYEPCADTFTGVGPLCFGRFANNDSAGRIRQQADAQQAEILANLGESGIVVPEGQQPQLKTDMSFAPIVCGLEAVEGAFGLPVPDPVSIGGLAVDAAGDAIVNAISDSVSSGAWFVPSLAQTVVLDFSAQAGCEDDGVVAKASLNFKPSVTVKASTRMFDSVLHNMAGVDLGIMSVSVYELIPFRVYGTVGSTMSTDATLTSVVDRSLPPLMIDGKQHANSTALAVTPGMDLWLSAEAYLRVTSILSFIPDLLQLGAEFKVWVLELAMPYQLEEGLRNGTEGYEMYKQESLHSLLSSGRGYVDTFLRVFGIETNAFGDNADVQWDGYHEDKTLFDKEASRPVAF</sequence>
<dbReference type="Proteomes" id="UP001147830">
    <property type="component" value="Unassembled WGS sequence"/>
</dbReference>
<dbReference type="PANTHER" id="PTHR34859:SF2">
    <property type="entry name" value="LYSM DOMAIN-CONTAINING PROTEIN"/>
    <property type="match status" value="1"/>
</dbReference>
<keyword evidence="1" id="KW-0732">Signal</keyword>
<gene>
    <name evidence="2" type="ORF">NYR02_00860</name>
</gene>
<dbReference type="PANTHER" id="PTHR34859">
    <property type="entry name" value="UNNAMED PRODUCT"/>
    <property type="match status" value="1"/>
</dbReference>
<reference evidence="2" key="1">
    <citation type="journal article" date="2022" name="Front. Microbiol.">
        <title>Genome-based taxonomic rearrangement of Oceanobacter-related bacteria including the description of Thalassolituus hydrocarbonoclasticus sp. nov. and Thalassolituus pacificus sp. nov. and emended description of the genus Thalassolituus.</title>
        <authorList>
            <person name="Dong C."/>
            <person name="Wei L."/>
            <person name="Wang J."/>
            <person name="Lai Q."/>
            <person name="Huang Z."/>
            <person name="Shao Z."/>
        </authorList>
    </citation>
    <scope>NUCLEOTIDE SEQUENCE</scope>
    <source>
        <strain evidence="2">59MF3M-4</strain>
    </source>
</reference>
<evidence type="ECO:0000313" key="3">
    <source>
        <dbReference type="Proteomes" id="UP001147830"/>
    </source>
</evidence>